<feature type="non-terminal residue" evidence="7">
    <location>
        <position position="471"/>
    </location>
</feature>
<dbReference type="Proteomes" id="UP000324832">
    <property type="component" value="Unassembled WGS sequence"/>
</dbReference>
<evidence type="ECO:0000259" key="6">
    <source>
        <dbReference type="PROSITE" id="PS50850"/>
    </source>
</evidence>
<dbReference type="SUPFAM" id="SSF103473">
    <property type="entry name" value="MFS general substrate transporter"/>
    <property type="match status" value="1"/>
</dbReference>
<gene>
    <name evidence="7" type="ORF">LSINAPIS_LOCUS4503</name>
</gene>
<dbReference type="Gene3D" id="1.20.1250.20">
    <property type="entry name" value="MFS general substrate transporter like domains"/>
    <property type="match status" value="1"/>
</dbReference>
<dbReference type="AlphaFoldDB" id="A0A5E4Q3T7"/>
<feature type="transmembrane region" description="Helical" evidence="5">
    <location>
        <begin position="163"/>
        <end position="183"/>
    </location>
</feature>
<sequence length="471" mass="53742">IPVVLFFYIHGLFLGAPTVFIPQLRREANSTDVISISMESWLCKFFFSSKQNNITSAILFSSLPWSFILPVIAHKFGRKKTAIILSLVVTISTIMLYCSVTPLQILLSQIVFGILPAAHVVTSIMILTEYFSPKYRGIFMTVKSATSYWGIWTSNAVGTFFHWKNIAIISFVCCIINLSIIFWPESPYWLATKGRFEECSTAHRWLKGTGEDAEKELFNLIQSQKVYIKRQTTPDQNNISKYCKLLNTMLKSKKFYMPIWYCLLATALFHLSGKMACSLYAISIIRRITSSDSMAYNGMLILDGFTVFGMYLGSLSTKFFKRRTLLITASSIGAAFMFIISLYLYLIEYSVIEESHYLSIFLLTVYSLSVSCGPLIMCMCITGELTPLQNRSTFLGILCFFFNILMGLVIKVAPYMFQSFGLRGAFLFYGICSFILIYLLYIYLPETKDKTIIEIEGYFEDITEAKEEKEL</sequence>
<feature type="transmembrane region" description="Helical" evidence="5">
    <location>
        <begin position="106"/>
        <end position="128"/>
    </location>
</feature>
<feature type="transmembrane region" description="Helical" evidence="5">
    <location>
        <begin position="325"/>
        <end position="346"/>
    </location>
</feature>
<dbReference type="InterPro" id="IPR005828">
    <property type="entry name" value="MFS_sugar_transport-like"/>
</dbReference>
<dbReference type="GO" id="GO:0022857">
    <property type="term" value="F:transmembrane transporter activity"/>
    <property type="evidence" value="ECO:0007669"/>
    <property type="project" value="InterPro"/>
</dbReference>
<dbReference type="EMBL" id="FZQP02001149">
    <property type="protein sequence ID" value="VVC91959.1"/>
    <property type="molecule type" value="Genomic_DNA"/>
</dbReference>
<evidence type="ECO:0000256" key="4">
    <source>
        <dbReference type="ARBA" id="ARBA00023136"/>
    </source>
</evidence>
<dbReference type="PROSITE" id="PS50850">
    <property type="entry name" value="MFS"/>
    <property type="match status" value="1"/>
</dbReference>
<dbReference type="InterPro" id="IPR036259">
    <property type="entry name" value="MFS_trans_sf"/>
</dbReference>
<feature type="transmembrane region" description="Helical" evidence="5">
    <location>
        <begin position="82"/>
        <end position="100"/>
    </location>
</feature>
<evidence type="ECO:0000313" key="7">
    <source>
        <dbReference type="EMBL" id="VVC91959.1"/>
    </source>
</evidence>
<evidence type="ECO:0000256" key="2">
    <source>
        <dbReference type="ARBA" id="ARBA00022692"/>
    </source>
</evidence>
<accession>A0A5E4Q3T7</accession>
<name>A0A5E4Q3T7_9NEOP</name>
<feature type="transmembrane region" description="Helical" evidence="5">
    <location>
        <begin position="294"/>
        <end position="313"/>
    </location>
</feature>
<comment type="subcellular location">
    <subcellularLocation>
        <location evidence="1">Membrane</location>
        <topology evidence="1">Multi-pass membrane protein</topology>
    </subcellularLocation>
</comment>
<dbReference type="Pfam" id="PF00083">
    <property type="entry name" value="Sugar_tr"/>
    <property type="match status" value="1"/>
</dbReference>
<feature type="transmembrane region" description="Helical" evidence="5">
    <location>
        <begin position="54"/>
        <end position="73"/>
    </location>
</feature>
<feature type="transmembrane region" description="Helical" evidence="5">
    <location>
        <begin position="358"/>
        <end position="381"/>
    </location>
</feature>
<keyword evidence="2 5" id="KW-0812">Transmembrane</keyword>
<organism evidence="7 8">
    <name type="scientific">Leptidea sinapis</name>
    <dbReference type="NCBI Taxonomy" id="189913"/>
    <lineage>
        <taxon>Eukaryota</taxon>
        <taxon>Metazoa</taxon>
        <taxon>Ecdysozoa</taxon>
        <taxon>Arthropoda</taxon>
        <taxon>Hexapoda</taxon>
        <taxon>Insecta</taxon>
        <taxon>Pterygota</taxon>
        <taxon>Neoptera</taxon>
        <taxon>Endopterygota</taxon>
        <taxon>Lepidoptera</taxon>
        <taxon>Glossata</taxon>
        <taxon>Ditrysia</taxon>
        <taxon>Papilionoidea</taxon>
        <taxon>Pieridae</taxon>
        <taxon>Dismorphiinae</taxon>
        <taxon>Leptidea</taxon>
    </lineage>
</organism>
<dbReference type="InterPro" id="IPR050549">
    <property type="entry name" value="MFS_Trehalose_Transporter"/>
</dbReference>
<feature type="transmembrane region" description="Helical" evidence="5">
    <location>
        <begin position="393"/>
        <end position="413"/>
    </location>
</feature>
<feature type="transmembrane region" description="Helical" evidence="5">
    <location>
        <begin position="425"/>
        <end position="444"/>
    </location>
</feature>
<dbReference type="PANTHER" id="PTHR48021">
    <property type="match status" value="1"/>
</dbReference>
<keyword evidence="4 5" id="KW-0472">Membrane</keyword>
<protein>
    <recommendedName>
        <fullName evidence="6">Major facilitator superfamily (MFS) profile domain-containing protein</fullName>
    </recommendedName>
</protein>
<feature type="transmembrane region" description="Helical" evidence="5">
    <location>
        <begin position="259"/>
        <end position="282"/>
    </location>
</feature>
<dbReference type="InterPro" id="IPR020846">
    <property type="entry name" value="MFS_dom"/>
</dbReference>
<feature type="non-terminal residue" evidence="7">
    <location>
        <position position="1"/>
    </location>
</feature>
<evidence type="ECO:0000256" key="3">
    <source>
        <dbReference type="ARBA" id="ARBA00022989"/>
    </source>
</evidence>
<evidence type="ECO:0000313" key="8">
    <source>
        <dbReference type="Proteomes" id="UP000324832"/>
    </source>
</evidence>
<evidence type="ECO:0000256" key="5">
    <source>
        <dbReference type="SAM" id="Phobius"/>
    </source>
</evidence>
<reference evidence="7 8" key="1">
    <citation type="submission" date="2017-07" db="EMBL/GenBank/DDBJ databases">
        <authorList>
            <person name="Talla V."/>
            <person name="Backstrom N."/>
        </authorList>
    </citation>
    <scope>NUCLEOTIDE SEQUENCE [LARGE SCALE GENOMIC DNA]</scope>
</reference>
<dbReference type="PANTHER" id="PTHR48021:SF68">
    <property type="entry name" value="MAJOR FACILITATOR SUPERFAMILY (MFS) PROFILE DOMAIN-CONTAINING PROTEIN"/>
    <property type="match status" value="1"/>
</dbReference>
<keyword evidence="3 5" id="KW-1133">Transmembrane helix</keyword>
<proteinExistence type="predicted"/>
<dbReference type="GO" id="GO:0016020">
    <property type="term" value="C:membrane"/>
    <property type="evidence" value="ECO:0007669"/>
    <property type="project" value="UniProtKB-SubCell"/>
</dbReference>
<evidence type="ECO:0000256" key="1">
    <source>
        <dbReference type="ARBA" id="ARBA00004141"/>
    </source>
</evidence>
<feature type="domain" description="Major facilitator superfamily (MFS) profile" evidence="6">
    <location>
        <begin position="3"/>
        <end position="448"/>
    </location>
</feature>
<keyword evidence="8" id="KW-1185">Reference proteome</keyword>